<keyword evidence="3" id="KW-0564">Palmitate</keyword>
<keyword evidence="2" id="KW-0472">Membrane</keyword>
<dbReference type="InterPro" id="IPR036328">
    <property type="entry name" value="MliC_sf"/>
</dbReference>
<dbReference type="SUPFAM" id="SSF141488">
    <property type="entry name" value="YdhA-like"/>
    <property type="match status" value="1"/>
</dbReference>
<evidence type="ECO:0000313" key="7">
    <source>
        <dbReference type="EMBL" id="AVO38885.1"/>
    </source>
</evidence>
<proteinExistence type="predicted"/>
<organism evidence="7 8">
    <name type="scientific">Pukyongiella litopenaei</name>
    <dbReference type="NCBI Taxonomy" id="2605946"/>
    <lineage>
        <taxon>Bacteria</taxon>
        <taxon>Pseudomonadati</taxon>
        <taxon>Pseudomonadota</taxon>
        <taxon>Alphaproteobacteria</taxon>
        <taxon>Rhodobacterales</taxon>
        <taxon>Paracoccaceae</taxon>
        <taxon>Pukyongiella</taxon>
    </lineage>
</organism>
<keyword evidence="4" id="KW-0449">Lipoprotein</keyword>
<feature type="chain" id="PRO_5015391131" evidence="5">
    <location>
        <begin position="22"/>
        <end position="120"/>
    </location>
</feature>
<evidence type="ECO:0000256" key="2">
    <source>
        <dbReference type="ARBA" id="ARBA00023136"/>
    </source>
</evidence>
<sequence>MNRHIHIIAAALLALPGIAAAGDGPAVIGATYQCDRAVTLPVTFINPGDAPGLAVMMVEGKLVALRQATSGSGVRYVALDEQDSYRLYTKGSDAFVTHMAADHTAEEATILDGCHTETGF</sequence>
<evidence type="ECO:0000256" key="1">
    <source>
        <dbReference type="ARBA" id="ARBA00022729"/>
    </source>
</evidence>
<evidence type="ECO:0000256" key="4">
    <source>
        <dbReference type="ARBA" id="ARBA00023288"/>
    </source>
</evidence>
<keyword evidence="8" id="KW-1185">Reference proteome</keyword>
<evidence type="ECO:0000256" key="5">
    <source>
        <dbReference type="SAM" id="SignalP"/>
    </source>
</evidence>
<dbReference type="Proteomes" id="UP000237655">
    <property type="component" value="Chromosome"/>
</dbReference>
<dbReference type="InterPro" id="IPR018660">
    <property type="entry name" value="MliC"/>
</dbReference>
<dbReference type="KEGG" id="thas:C6Y53_15040"/>
<evidence type="ECO:0000313" key="8">
    <source>
        <dbReference type="Proteomes" id="UP000237655"/>
    </source>
</evidence>
<dbReference type="AlphaFoldDB" id="A0A2S0MSL9"/>
<reference evidence="8" key="1">
    <citation type="submission" date="2018-03" db="EMBL/GenBank/DDBJ databases">
        <title>Genomic analysis of the strain SH-1 isolated from shrimp intestine.</title>
        <authorList>
            <person name="Kim Y.-S."/>
            <person name="Kim S.-E."/>
            <person name="Kim K.-H."/>
        </authorList>
    </citation>
    <scope>NUCLEOTIDE SEQUENCE [LARGE SCALE GENOMIC DNA]</scope>
    <source>
        <strain evidence="8">SH-1</strain>
    </source>
</reference>
<protein>
    <submittedName>
        <fullName evidence="7">Formate transporter</fullName>
    </submittedName>
</protein>
<evidence type="ECO:0000259" key="6">
    <source>
        <dbReference type="Pfam" id="PF09864"/>
    </source>
</evidence>
<gene>
    <name evidence="7" type="ORF">C6Y53_15040</name>
</gene>
<feature type="signal peptide" evidence="5">
    <location>
        <begin position="1"/>
        <end position="21"/>
    </location>
</feature>
<dbReference type="EMBL" id="CP027665">
    <property type="protein sequence ID" value="AVO38885.1"/>
    <property type="molecule type" value="Genomic_DNA"/>
</dbReference>
<evidence type="ECO:0000256" key="3">
    <source>
        <dbReference type="ARBA" id="ARBA00023139"/>
    </source>
</evidence>
<dbReference type="Pfam" id="PF09864">
    <property type="entry name" value="MliC"/>
    <property type="match status" value="1"/>
</dbReference>
<dbReference type="Gene3D" id="2.40.128.200">
    <property type="match status" value="1"/>
</dbReference>
<dbReference type="RefSeq" id="WP_106473195.1">
    <property type="nucleotide sequence ID" value="NZ_CP027665.1"/>
</dbReference>
<name>A0A2S0MSL9_9RHOB</name>
<feature type="domain" description="C-type lysozyme inhibitor" evidence="6">
    <location>
        <begin position="32"/>
        <end position="102"/>
    </location>
</feature>
<accession>A0A2S0MSL9</accession>
<keyword evidence="1 5" id="KW-0732">Signal</keyword>